<organism evidence="1 2">
    <name type="scientific">Xenorhabdus aichiensis</name>
    <dbReference type="NCBI Taxonomy" id="3025874"/>
    <lineage>
        <taxon>Bacteria</taxon>
        <taxon>Pseudomonadati</taxon>
        <taxon>Pseudomonadota</taxon>
        <taxon>Gammaproteobacteria</taxon>
        <taxon>Enterobacterales</taxon>
        <taxon>Morganellaceae</taxon>
        <taxon>Xenorhabdus</taxon>
    </lineage>
</organism>
<keyword evidence="2" id="KW-1185">Reference proteome</keyword>
<evidence type="ECO:0000313" key="1">
    <source>
        <dbReference type="EMBL" id="MDC9620113.1"/>
    </source>
</evidence>
<dbReference type="RefSeq" id="WP_273577788.1">
    <property type="nucleotide sequence ID" value="NZ_JAQRFO010000001.1"/>
</dbReference>
<comment type="caution">
    <text evidence="1">The sequence shown here is derived from an EMBL/GenBank/DDBJ whole genome shotgun (WGS) entry which is preliminary data.</text>
</comment>
<name>A0ABT5LZE4_9GAMM</name>
<sequence length="81" mass="9265">MRIDNIDLALLKQEIVDWHETANEGCDLIIEHADKKMDFQIGKAFQCKTAEEQCAFRVGVLLAKAQFSRLPFDTAQEESHD</sequence>
<evidence type="ECO:0008006" key="3">
    <source>
        <dbReference type="Google" id="ProtNLM"/>
    </source>
</evidence>
<reference evidence="1 2" key="1">
    <citation type="submission" date="2023-02" db="EMBL/GenBank/DDBJ databases">
        <title>Entomopathogenic bacteria.</title>
        <authorList>
            <person name="Machado R.A."/>
        </authorList>
    </citation>
    <scope>NUCLEOTIDE SEQUENCE [LARGE SCALE GENOMIC DNA]</scope>
    <source>
        <strain evidence="1 2">XENO-7</strain>
    </source>
</reference>
<proteinExistence type="predicted"/>
<dbReference type="Proteomes" id="UP001214757">
    <property type="component" value="Unassembled WGS sequence"/>
</dbReference>
<protein>
    <recommendedName>
        <fullName evidence="3">Phage protein</fullName>
    </recommendedName>
</protein>
<accession>A0ABT5LZE4</accession>
<evidence type="ECO:0000313" key="2">
    <source>
        <dbReference type="Proteomes" id="UP001214757"/>
    </source>
</evidence>
<dbReference type="EMBL" id="JAQRFO010000001">
    <property type="protein sequence ID" value="MDC9620113.1"/>
    <property type="molecule type" value="Genomic_DNA"/>
</dbReference>
<gene>
    <name evidence="1" type="ORF">PSI22_00345</name>
</gene>